<proteinExistence type="predicted"/>
<dbReference type="RefSeq" id="WP_379231962.1">
    <property type="nucleotide sequence ID" value="NZ_JBHSTE010000002.1"/>
</dbReference>
<accession>A0ABW1V0P7</accession>
<organism evidence="2 3">
    <name type="scientific">Paenibacillus septentrionalis</name>
    <dbReference type="NCBI Taxonomy" id="429342"/>
    <lineage>
        <taxon>Bacteria</taxon>
        <taxon>Bacillati</taxon>
        <taxon>Bacillota</taxon>
        <taxon>Bacilli</taxon>
        <taxon>Bacillales</taxon>
        <taxon>Paenibacillaceae</taxon>
        <taxon>Paenibacillus</taxon>
    </lineage>
</organism>
<comment type="caution">
    <text evidence="2">The sequence shown here is derived from an EMBL/GenBank/DDBJ whole genome shotgun (WGS) entry which is preliminary data.</text>
</comment>
<evidence type="ECO:0000256" key="1">
    <source>
        <dbReference type="SAM" id="Coils"/>
    </source>
</evidence>
<reference evidence="3" key="1">
    <citation type="journal article" date="2019" name="Int. J. Syst. Evol. Microbiol.">
        <title>The Global Catalogue of Microorganisms (GCM) 10K type strain sequencing project: providing services to taxonomists for standard genome sequencing and annotation.</title>
        <authorList>
            <consortium name="The Broad Institute Genomics Platform"/>
            <consortium name="The Broad Institute Genome Sequencing Center for Infectious Disease"/>
            <person name="Wu L."/>
            <person name="Ma J."/>
        </authorList>
    </citation>
    <scope>NUCLEOTIDE SEQUENCE [LARGE SCALE GENOMIC DNA]</scope>
    <source>
        <strain evidence="3">PCU 280</strain>
    </source>
</reference>
<evidence type="ECO:0000313" key="3">
    <source>
        <dbReference type="Proteomes" id="UP001596233"/>
    </source>
</evidence>
<gene>
    <name evidence="2" type="ORF">ACFP56_05300</name>
</gene>
<protein>
    <submittedName>
        <fullName evidence="2">Uncharacterized protein</fullName>
    </submittedName>
</protein>
<keyword evidence="1" id="KW-0175">Coiled coil</keyword>
<sequence>MTNNHILCVPMRVEAMMVGKSPVPTVFANIPDDYSRITLNPLGDYVPSGIMNEKTEEKPGIHLHWTLPEALRQGQQNNEHDAPEFPSVPNRWIVTRIWASVEQPDSLHSKYWIVESDALEKRSSPELGNEGSLTFPKLDDLQWPYRILGRSYPYEAIIHEPLERLVPFHAIGPGNPAFSAMYPYHRNVFGFYDDLTDEAGARMQNVSISYVVRGFYDNELPLVTSAHMCREQLGWEAPKALSYPASIALHGVVTSLDWENDQIDYNGTFINKQLTMPELAVGNTSAEAVSALHAVKNRSNERLMRVLLHDQSHKLLNLNGIYHTDYTEHDRRFQLYAEQHEYKLQSKITDKEYADIPELSDDDQTQFRQLQEGMNEQYRKQFSIQAKRSAVYDLWCKYMIKVQVTDPFEIKEAKKLAERYQQELEAEILALQQEEMELKELQDRLRLLEQQLTHAISEHYELKQNAGERYYEPNSPVLLLSGSKRGALFETQSSAYDENRLLCRLPQESVQELRFDFTLRGIDHSVIIHANLLLQETVIKGNYAELLLEAVLFCKNSAERIAAIVGEQLGLLPFTEAEKKQLLADIHQLQNSMDSGLVKPGERFPDPLFLNHWTAPWNPVLLSWRGLYYPDKELIGRAPKLSHWTFDGVDYKFDSTIDTAEAVVMEGKILLTPHIAQQLQAMTVKQIGVELTQAIGALHELDYLSQSLDGFNARFAMSQQTLRFPVFVLQKGSAELAAQVRLSLGEFEMEKPLFNTFFSPLRGGFFKFDQLRLIDTFGQFQEITATKYAIAENLRTSSDPIGKLIMLPPRFIQPTRLEFNWFQGRGHNYCDFNLPDSPICGWLIPNHADQSLLIYDEEGNMLGSLIVTAYDGDAVQWRNAPGSPDVPLTSQNSSHTANLYSADLPESMNPEMKAFLSEILRRSHEHEDVLTPFLQLIDSALWDVHAHESPSAGGLSLYAGKPLVLTKANIKLVQAGPPDRYKAIDSNTKQPAPVPDISIKQFEMPLWIGEQHHLGDGVIGFFKQDGVSGYKHFNSAFAPSDHASDYLYRNNQVDISADEQSDGTTVSIIMDPLASMHLISGMLPVSVQRIPQDRIESALNRLFLTLYVGPLLVGEENIVMPLTKLPNREWSFITPSDAEAWAEAWIETKNLQPSNGNAFLAKSPFRAVEGWLKLNVRGDDETDA</sequence>
<evidence type="ECO:0000313" key="2">
    <source>
        <dbReference type="EMBL" id="MFC6332031.1"/>
    </source>
</evidence>
<name>A0ABW1V0P7_9BACL</name>
<dbReference type="Proteomes" id="UP001596233">
    <property type="component" value="Unassembled WGS sequence"/>
</dbReference>
<dbReference type="EMBL" id="JBHSTE010000002">
    <property type="protein sequence ID" value="MFC6332031.1"/>
    <property type="molecule type" value="Genomic_DNA"/>
</dbReference>
<feature type="coiled-coil region" evidence="1">
    <location>
        <begin position="410"/>
        <end position="458"/>
    </location>
</feature>
<keyword evidence="3" id="KW-1185">Reference proteome</keyword>